<comment type="caution">
    <text evidence="3">Lacks conserved residue(s) required for the propagation of feature annotation.</text>
</comment>
<dbReference type="InterPro" id="IPR035914">
    <property type="entry name" value="Sperma_CUB_dom_sf"/>
</dbReference>
<feature type="chain" id="PRO_5046925020" description="CUB domain-containing protein" evidence="4">
    <location>
        <begin position="22"/>
        <end position="591"/>
    </location>
</feature>
<feature type="domain" description="CUB" evidence="5">
    <location>
        <begin position="25"/>
        <end position="140"/>
    </location>
</feature>
<dbReference type="CDD" id="cd00041">
    <property type="entry name" value="CUB"/>
    <property type="match status" value="4"/>
</dbReference>
<gene>
    <name evidence="6" type="ORF">CVLEPA_LOCUS23196</name>
</gene>
<feature type="signal peptide" evidence="4">
    <location>
        <begin position="1"/>
        <end position="21"/>
    </location>
</feature>
<comment type="caution">
    <text evidence="6">The sequence shown here is derived from an EMBL/GenBank/DDBJ whole genome shotgun (WGS) entry which is preliminary data.</text>
</comment>
<dbReference type="InterPro" id="IPR000859">
    <property type="entry name" value="CUB_dom"/>
</dbReference>
<keyword evidence="2" id="KW-1015">Disulfide bond</keyword>
<name>A0ABP0GG70_CLALP</name>
<evidence type="ECO:0000259" key="5">
    <source>
        <dbReference type="PROSITE" id="PS01180"/>
    </source>
</evidence>
<protein>
    <recommendedName>
        <fullName evidence="5">CUB domain-containing protein</fullName>
    </recommendedName>
</protein>
<evidence type="ECO:0000313" key="6">
    <source>
        <dbReference type="EMBL" id="CAK8690595.1"/>
    </source>
</evidence>
<organism evidence="6 7">
    <name type="scientific">Clavelina lepadiformis</name>
    <name type="common">Light-bulb sea squirt</name>
    <name type="synonym">Ascidia lepadiformis</name>
    <dbReference type="NCBI Taxonomy" id="159417"/>
    <lineage>
        <taxon>Eukaryota</taxon>
        <taxon>Metazoa</taxon>
        <taxon>Chordata</taxon>
        <taxon>Tunicata</taxon>
        <taxon>Ascidiacea</taxon>
        <taxon>Aplousobranchia</taxon>
        <taxon>Clavelinidae</taxon>
        <taxon>Clavelina</taxon>
    </lineage>
</organism>
<evidence type="ECO:0000256" key="2">
    <source>
        <dbReference type="ARBA" id="ARBA00023157"/>
    </source>
</evidence>
<dbReference type="EMBL" id="CAWYQH010000119">
    <property type="protein sequence ID" value="CAK8690595.1"/>
    <property type="molecule type" value="Genomic_DNA"/>
</dbReference>
<dbReference type="SUPFAM" id="SSF49854">
    <property type="entry name" value="Spermadhesin, CUB domain"/>
    <property type="match status" value="4"/>
</dbReference>
<dbReference type="PANTHER" id="PTHR24251">
    <property type="entry name" value="OVOCHYMASE-RELATED"/>
    <property type="match status" value="1"/>
</dbReference>
<feature type="domain" description="CUB" evidence="5">
    <location>
        <begin position="250"/>
        <end position="359"/>
    </location>
</feature>
<keyword evidence="7" id="KW-1185">Reference proteome</keyword>
<evidence type="ECO:0000256" key="4">
    <source>
        <dbReference type="SAM" id="SignalP"/>
    </source>
</evidence>
<evidence type="ECO:0000256" key="1">
    <source>
        <dbReference type="ARBA" id="ARBA00022737"/>
    </source>
</evidence>
<evidence type="ECO:0000313" key="7">
    <source>
        <dbReference type="Proteomes" id="UP001642483"/>
    </source>
</evidence>
<sequence>MGFATFLLMISVPLIQKHVESTPASGYNYTVSVDLQLSADDVKTFSTPGYPLVPYSNDASYEWRIQAPHDLRILITFIAGRTEGCCDRVQIVDRSETIGEFSGIIIPGTSRLSQTNSLRVIFSSDNTVSFVGFEIKIKPATCGGNIEINTKNSLELASDDWPKGPNNTKCFWVLYGRERKQIQLDFVEGSTAPVDDYIEVFDGLSSIGKLSGVIEPESFIAESGILILSYHSYDQEAERGFRASYKEAPCGFNANASANVGTRTISTPFYPSLYPNDLSCEWNLNAAADKLIELTFVESDTEDCCDFIQIIDGFSGTRQLSGKITPGLVFTSANNNLRLLFNSDSRGSGPGFLAVFREIDPSSNCIYSKFVGKTPINISSPLYPYIYHNNMSCKWTLRTGRQKVITINFIEVKTQECCDVIRIIENGTESLRLSGNTSLSSWTSKTNNVEVIFTSDSSVANKGFLASVQSGKIESVCHHSPFKITINSSRGYLSYLLCSVLRPRFSPARNVGKIKIKFPGRSIQQDDYIRVYNGEQELLKISGQLFPESSGTSTNNAIEIVIKVHQSVTNRAYYHDGIQLYKSQPLGEDSG</sequence>
<accession>A0ABP0GG70</accession>
<dbReference type="SMART" id="SM00042">
    <property type="entry name" value="CUB"/>
    <property type="match status" value="4"/>
</dbReference>
<keyword evidence="1" id="KW-0677">Repeat</keyword>
<keyword evidence="4" id="KW-0732">Signal</keyword>
<feature type="domain" description="CUB" evidence="5">
    <location>
        <begin position="142"/>
        <end position="248"/>
    </location>
</feature>
<proteinExistence type="predicted"/>
<reference evidence="6 7" key="1">
    <citation type="submission" date="2024-02" db="EMBL/GenBank/DDBJ databases">
        <authorList>
            <person name="Daric V."/>
            <person name="Darras S."/>
        </authorList>
    </citation>
    <scope>NUCLEOTIDE SEQUENCE [LARGE SCALE GENOMIC DNA]</scope>
</reference>
<feature type="domain" description="CUB" evidence="5">
    <location>
        <begin position="365"/>
        <end position="471"/>
    </location>
</feature>
<dbReference type="Gene3D" id="2.60.120.290">
    <property type="entry name" value="Spermadhesin, CUB domain"/>
    <property type="match status" value="4"/>
</dbReference>
<dbReference type="PROSITE" id="PS01180">
    <property type="entry name" value="CUB"/>
    <property type="match status" value="4"/>
</dbReference>
<dbReference type="Pfam" id="PF00431">
    <property type="entry name" value="CUB"/>
    <property type="match status" value="4"/>
</dbReference>
<dbReference type="Proteomes" id="UP001642483">
    <property type="component" value="Unassembled WGS sequence"/>
</dbReference>
<evidence type="ECO:0000256" key="3">
    <source>
        <dbReference type="PROSITE-ProRule" id="PRU00059"/>
    </source>
</evidence>